<keyword evidence="2" id="KW-0808">Transferase</keyword>
<dbReference type="PANTHER" id="PTHR47561">
    <property type="entry name" value="POLYSACCHARIDE DEACETYLASE FAMILY PROTEIN (AFU_ORTHOLOGUE AFUA_6G05030)"/>
    <property type="match status" value="1"/>
</dbReference>
<evidence type="ECO:0000313" key="3">
    <source>
        <dbReference type="Proteomes" id="UP000294927"/>
    </source>
</evidence>
<feature type="domain" description="NodB homology" evidence="1">
    <location>
        <begin position="19"/>
        <end position="236"/>
    </location>
</feature>
<evidence type="ECO:0000259" key="1">
    <source>
        <dbReference type="PROSITE" id="PS51677"/>
    </source>
</evidence>
<dbReference type="GO" id="GO:0016810">
    <property type="term" value="F:hydrolase activity, acting on carbon-nitrogen (but not peptide) bonds"/>
    <property type="evidence" value="ECO:0007669"/>
    <property type="project" value="InterPro"/>
</dbReference>
<sequence>MRTVCLTLGRLGAALDVGRGVRTRPDWNDSALLTGYPRILALLADLDITATFFVEGWSLLHYPAHVADLLERGHEVALHGWAHEKWSRLAPGEEERLLGDGLAALTSAGVTVPGFRAPHGVLSGQSSDLLAALGFRYDSSLLTEDDQPAGRLRPLRGDLVNIPFTWPMVDEWQYRRDRPPTPDQLATEWLYQVEHRTDELTTLVVHPHVSGVLDDRYAALERVLGALADDPDVRVCRAADLLAPRSEPGPPPVDAPPDRWIPYLRARGALAGPPWRWGPQETLAGGVSCEAVRVGDVVVKRPRELLAVAGHWPADRDRVLAEGVAMGRFPGLAPAVVDLDEPNLVLTMAFVGGEVWRDQLLAGIVDLDVVRATATALREVHATEPGELATADGARRFDELRLSPYFGGIDGTAEVVRRLRETTTHLIHGDYSPKNILVRRGGPDPDFTVLDWEVACAGDPVFDVAFLLTHLVAKSVHLPAHAEAFASGCAAFVDEYGELDEHWLATVLGALLLARVDGLSRLSYLDDRARAEIRGFARSMLDEGGPLPWHRR</sequence>
<dbReference type="Gene3D" id="3.20.20.370">
    <property type="entry name" value="Glycoside hydrolase/deacetylase"/>
    <property type="match status" value="1"/>
</dbReference>
<evidence type="ECO:0000313" key="2">
    <source>
        <dbReference type="EMBL" id="TDV56442.1"/>
    </source>
</evidence>
<dbReference type="OrthoDB" id="9784220at2"/>
<protein>
    <submittedName>
        <fullName evidence="2">Phosphotransferase family enzyme</fullName>
    </submittedName>
</protein>
<proteinExistence type="predicted"/>
<dbReference type="SUPFAM" id="SSF56112">
    <property type="entry name" value="Protein kinase-like (PK-like)"/>
    <property type="match status" value="1"/>
</dbReference>
<dbReference type="SUPFAM" id="SSF88713">
    <property type="entry name" value="Glycoside hydrolase/deacetylase"/>
    <property type="match status" value="1"/>
</dbReference>
<dbReference type="InterPro" id="IPR002575">
    <property type="entry name" value="Aminoglycoside_PTrfase"/>
</dbReference>
<dbReference type="GO" id="GO:0004672">
    <property type="term" value="F:protein kinase activity"/>
    <property type="evidence" value="ECO:0007669"/>
    <property type="project" value="InterPro"/>
</dbReference>
<keyword evidence="3" id="KW-1185">Reference proteome</keyword>
<dbReference type="AlphaFoldDB" id="A0A4R7W1Y6"/>
<dbReference type="Pfam" id="PF01636">
    <property type="entry name" value="APH"/>
    <property type="match status" value="1"/>
</dbReference>
<dbReference type="InterPro" id="IPR002509">
    <property type="entry name" value="NODB_dom"/>
</dbReference>
<dbReference type="InterPro" id="IPR011330">
    <property type="entry name" value="Glyco_hydro/deAcase_b/a-brl"/>
</dbReference>
<dbReference type="Pfam" id="PF01522">
    <property type="entry name" value="Polysacc_deac_1"/>
    <property type="match status" value="1"/>
</dbReference>
<gene>
    <name evidence="2" type="ORF">CLV71_102509</name>
</gene>
<dbReference type="PROSITE" id="PS00109">
    <property type="entry name" value="PROTEIN_KINASE_TYR"/>
    <property type="match status" value="1"/>
</dbReference>
<name>A0A4R7W1Y6_9PSEU</name>
<dbReference type="Proteomes" id="UP000294927">
    <property type="component" value="Unassembled WGS sequence"/>
</dbReference>
<dbReference type="InterPro" id="IPR008266">
    <property type="entry name" value="Tyr_kinase_AS"/>
</dbReference>
<comment type="caution">
    <text evidence="2">The sequence shown here is derived from an EMBL/GenBank/DDBJ whole genome shotgun (WGS) entry which is preliminary data.</text>
</comment>
<accession>A0A4R7W1Y6</accession>
<dbReference type="EMBL" id="SOCP01000002">
    <property type="protein sequence ID" value="TDV56442.1"/>
    <property type="molecule type" value="Genomic_DNA"/>
</dbReference>
<dbReference type="Gene3D" id="3.90.1200.10">
    <property type="match status" value="1"/>
</dbReference>
<dbReference type="InterPro" id="IPR011009">
    <property type="entry name" value="Kinase-like_dom_sf"/>
</dbReference>
<dbReference type="GO" id="GO:0005975">
    <property type="term" value="P:carbohydrate metabolic process"/>
    <property type="evidence" value="ECO:0007669"/>
    <property type="project" value="InterPro"/>
</dbReference>
<reference evidence="2 3" key="1">
    <citation type="submission" date="2019-03" db="EMBL/GenBank/DDBJ databases">
        <title>Genomic Encyclopedia of Archaeal and Bacterial Type Strains, Phase II (KMG-II): from individual species to whole genera.</title>
        <authorList>
            <person name="Goeker M."/>
        </authorList>
    </citation>
    <scope>NUCLEOTIDE SEQUENCE [LARGE SCALE GENOMIC DNA]</scope>
    <source>
        <strain evidence="2 3">DSM 45499</strain>
    </source>
</reference>
<dbReference type="RefSeq" id="WP_133901686.1">
    <property type="nucleotide sequence ID" value="NZ_SOCP01000002.1"/>
</dbReference>
<dbReference type="PANTHER" id="PTHR47561:SF1">
    <property type="entry name" value="POLYSACCHARIDE DEACETYLASE FAMILY PROTEIN (AFU_ORTHOLOGUE AFUA_6G05030)"/>
    <property type="match status" value="1"/>
</dbReference>
<organism evidence="2 3">
    <name type="scientific">Actinophytocola oryzae</name>
    <dbReference type="NCBI Taxonomy" id="502181"/>
    <lineage>
        <taxon>Bacteria</taxon>
        <taxon>Bacillati</taxon>
        <taxon>Actinomycetota</taxon>
        <taxon>Actinomycetes</taxon>
        <taxon>Pseudonocardiales</taxon>
        <taxon>Pseudonocardiaceae</taxon>
    </lineage>
</organism>
<dbReference type="PROSITE" id="PS51677">
    <property type="entry name" value="NODB"/>
    <property type="match status" value="1"/>
</dbReference>